<protein>
    <submittedName>
        <fullName evidence="1">Uncharacterized protein</fullName>
    </submittedName>
</protein>
<keyword evidence="2" id="KW-1185">Reference proteome</keyword>
<accession>A0ACC0BJI5</accession>
<dbReference type="EMBL" id="CM044703">
    <property type="protein sequence ID" value="KAI5672835.1"/>
    <property type="molecule type" value="Genomic_DNA"/>
</dbReference>
<dbReference type="Proteomes" id="UP001060085">
    <property type="component" value="Linkage Group LG03"/>
</dbReference>
<sequence length="149" mass="17350">MMGGTTIQLVSIITEQLIQIEQFRKSHVSHVIFYDFSKNKIAQKIYNVVAKFKNNRMQTQWILQKIKHLYFSSVVSTRKEQDGGPHEPCVIIIDRESGLMSVIEDVFSTAYHILCKRHIDQNVLAKLTEMIKDEEVTSHHEAMAFNMPW</sequence>
<evidence type="ECO:0000313" key="2">
    <source>
        <dbReference type="Proteomes" id="UP001060085"/>
    </source>
</evidence>
<reference evidence="2" key="1">
    <citation type="journal article" date="2023" name="Nat. Plants">
        <title>Single-cell RNA sequencing provides a high-resolution roadmap for understanding the multicellular compartmentation of specialized metabolism.</title>
        <authorList>
            <person name="Sun S."/>
            <person name="Shen X."/>
            <person name="Li Y."/>
            <person name="Li Y."/>
            <person name="Wang S."/>
            <person name="Li R."/>
            <person name="Zhang H."/>
            <person name="Shen G."/>
            <person name="Guo B."/>
            <person name="Wei J."/>
            <person name="Xu J."/>
            <person name="St-Pierre B."/>
            <person name="Chen S."/>
            <person name="Sun C."/>
        </authorList>
    </citation>
    <scope>NUCLEOTIDE SEQUENCE [LARGE SCALE GENOMIC DNA]</scope>
</reference>
<gene>
    <name evidence="1" type="ORF">M9H77_13199</name>
</gene>
<proteinExistence type="predicted"/>
<comment type="caution">
    <text evidence="1">The sequence shown here is derived from an EMBL/GenBank/DDBJ whole genome shotgun (WGS) entry which is preliminary data.</text>
</comment>
<organism evidence="1 2">
    <name type="scientific">Catharanthus roseus</name>
    <name type="common">Madagascar periwinkle</name>
    <name type="synonym">Vinca rosea</name>
    <dbReference type="NCBI Taxonomy" id="4058"/>
    <lineage>
        <taxon>Eukaryota</taxon>
        <taxon>Viridiplantae</taxon>
        <taxon>Streptophyta</taxon>
        <taxon>Embryophyta</taxon>
        <taxon>Tracheophyta</taxon>
        <taxon>Spermatophyta</taxon>
        <taxon>Magnoliopsida</taxon>
        <taxon>eudicotyledons</taxon>
        <taxon>Gunneridae</taxon>
        <taxon>Pentapetalae</taxon>
        <taxon>asterids</taxon>
        <taxon>lamiids</taxon>
        <taxon>Gentianales</taxon>
        <taxon>Apocynaceae</taxon>
        <taxon>Rauvolfioideae</taxon>
        <taxon>Vinceae</taxon>
        <taxon>Catharanthinae</taxon>
        <taxon>Catharanthus</taxon>
    </lineage>
</organism>
<name>A0ACC0BJI5_CATRO</name>
<evidence type="ECO:0000313" key="1">
    <source>
        <dbReference type="EMBL" id="KAI5672835.1"/>
    </source>
</evidence>